<name>A0A0V0R5B0_PSEPJ</name>
<dbReference type="InParanoid" id="A0A0V0R5B0"/>
<keyword evidence="4" id="KW-1185">Reference proteome</keyword>
<sequence>MMFEEKAQIPENLNQINFESKVDENQNSSNNQEEHEHHENESLQPLQIFLQKSIEIIEGEHKQEELVQQQQADEILPQQQQTLASSQPDYISMINEQFKKYTKNSAQKNSQFNEKLSKILNKQGLNTDNTLFGSSICPDEINHGHSSLANLMKNTWGGIMPFGGLGGIPFAGKTGFKAYASHVPDDGNLLVLFAPHVGMDKYGQLGQVERRGQKKVSTSCGAASGAYLHALEESAHEIDGEDDYQLDWISKKMVTLVNRIKH</sequence>
<feature type="compositionally biased region" description="Basic and acidic residues" evidence="1">
    <location>
        <begin position="32"/>
        <end position="41"/>
    </location>
</feature>
<dbReference type="Pfam" id="PF18599">
    <property type="entry name" value="LCIB_C_CA"/>
    <property type="match status" value="1"/>
</dbReference>
<dbReference type="OrthoDB" id="38305at2759"/>
<evidence type="ECO:0000259" key="2">
    <source>
        <dbReference type="Pfam" id="PF18599"/>
    </source>
</evidence>
<accession>A0A0V0R5B0</accession>
<comment type="caution">
    <text evidence="3">The sequence shown here is derived from an EMBL/GenBank/DDBJ whole genome shotgun (WGS) entry which is preliminary data.</text>
</comment>
<proteinExistence type="predicted"/>
<dbReference type="EMBL" id="LDAU01000044">
    <property type="protein sequence ID" value="KRX09655.1"/>
    <property type="molecule type" value="Genomic_DNA"/>
</dbReference>
<feature type="domain" description="Limiting CO2-inducible protein B/C beta carbonyic anhydrase" evidence="2">
    <location>
        <begin position="107"/>
        <end position="261"/>
    </location>
</feature>
<dbReference type="PANTHER" id="PTHR38016:SF1">
    <property type="entry name" value="LIMITING CO2-INDUCIBLE PROTEIN B_C BETA CARBONYIC ANHYDRASE DOMAIN-CONTAINING PROTEIN"/>
    <property type="match status" value="1"/>
</dbReference>
<dbReference type="AlphaFoldDB" id="A0A0V0R5B0"/>
<organism evidence="3 4">
    <name type="scientific">Pseudocohnilembus persalinus</name>
    <name type="common">Ciliate</name>
    <dbReference type="NCBI Taxonomy" id="266149"/>
    <lineage>
        <taxon>Eukaryota</taxon>
        <taxon>Sar</taxon>
        <taxon>Alveolata</taxon>
        <taxon>Ciliophora</taxon>
        <taxon>Intramacronucleata</taxon>
        <taxon>Oligohymenophorea</taxon>
        <taxon>Scuticociliatia</taxon>
        <taxon>Philasterida</taxon>
        <taxon>Pseudocohnilembidae</taxon>
        <taxon>Pseudocohnilembus</taxon>
    </lineage>
</organism>
<protein>
    <recommendedName>
        <fullName evidence="2">Limiting CO2-inducible protein B/C beta carbonyic anhydrase domain-containing protein</fullName>
    </recommendedName>
</protein>
<dbReference type="PANTHER" id="PTHR38016">
    <property type="entry name" value="UNNAMED PRODUCT"/>
    <property type="match status" value="1"/>
</dbReference>
<gene>
    <name evidence="3" type="ORF">PPERSA_02527</name>
</gene>
<dbReference type="InterPro" id="IPR040703">
    <property type="entry name" value="LCIB/C_CA"/>
</dbReference>
<evidence type="ECO:0000256" key="1">
    <source>
        <dbReference type="SAM" id="MobiDB-lite"/>
    </source>
</evidence>
<feature type="region of interest" description="Disordered" evidence="1">
    <location>
        <begin position="1"/>
        <end position="44"/>
    </location>
</feature>
<reference evidence="3 4" key="1">
    <citation type="journal article" date="2015" name="Sci. Rep.">
        <title>Genome of the facultative scuticociliatosis pathogen Pseudocohnilembus persalinus provides insight into its virulence through horizontal gene transfer.</title>
        <authorList>
            <person name="Xiong J."/>
            <person name="Wang G."/>
            <person name="Cheng J."/>
            <person name="Tian M."/>
            <person name="Pan X."/>
            <person name="Warren A."/>
            <person name="Jiang C."/>
            <person name="Yuan D."/>
            <person name="Miao W."/>
        </authorList>
    </citation>
    <scope>NUCLEOTIDE SEQUENCE [LARGE SCALE GENOMIC DNA]</scope>
    <source>
        <strain evidence="3">36N120E</strain>
    </source>
</reference>
<evidence type="ECO:0000313" key="3">
    <source>
        <dbReference type="EMBL" id="KRX09655.1"/>
    </source>
</evidence>
<dbReference type="Proteomes" id="UP000054937">
    <property type="component" value="Unassembled WGS sequence"/>
</dbReference>
<evidence type="ECO:0000313" key="4">
    <source>
        <dbReference type="Proteomes" id="UP000054937"/>
    </source>
</evidence>